<dbReference type="EMBL" id="RHHS01000013">
    <property type="protein sequence ID" value="RNB59475.1"/>
    <property type="molecule type" value="Genomic_DNA"/>
</dbReference>
<dbReference type="Proteomes" id="UP000268829">
    <property type="component" value="Unassembled WGS sequence"/>
</dbReference>
<gene>
    <name evidence="1" type="ORF">EDM57_04860</name>
</gene>
<dbReference type="OrthoDB" id="2086661at2"/>
<dbReference type="RefSeq" id="WP_122903642.1">
    <property type="nucleotide sequence ID" value="NZ_RHHS01000013.1"/>
</dbReference>
<sequence>MNYLSEEKQFKEVLNQDEISRIQNSEIRKIREKYWRLQHEAFMNERDISDSEIGKVSKELIRQEQEELQRFKNNK</sequence>
<comment type="caution">
    <text evidence="1">The sequence shown here is derived from an EMBL/GenBank/DDBJ whole genome shotgun (WGS) entry which is preliminary data.</text>
</comment>
<evidence type="ECO:0000313" key="1">
    <source>
        <dbReference type="EMBL" id="RNB59475.1"/>
    </source>
</evidence>
<keyword evidence="2" id="KW-1185">Reference proteome</keyword>
<protein>
    <submittedName>
        <fullName evidence="1">Uncharacterized protein</fullName>
    </submittedName>
</protein>
<evidence type="ECO:0000313" key="2">
    <source>
        <dbReference type="Proteomes" id="UP000268829"/>
    </source>
</evidence>
<accession>A0A3M8B9G9</accession>
<dbReference type="AlphaFoldDB" id="A0A3M8B9G9"/>
<name>A0A3M8B9G9_9BACL</name>
<organism evidence="1 2">
    <name type="scientific">Brevibacillus gelatini</name>
    <dbReference type="NCBI Taxonomy" id="1655277"/>
    <lineage>
        <taxon>Bacteria</taxon>
        <taxon>Bacillati</taxon>
        <taxon>Bacillota</taxon>
        <taxon>Bacilli</taxon>
        <taxon>Bacillales</taxon>
        <taxon>Paenibacillaceae</taxon>
        <taxon>Brevibacillus</taxon>
    </lineage>
</organism>
<reference evidence="1 2" key="1">
    <citation type="submission" date="2018-10" db="EMBL/GenBank/DDBJ databases">
        <title>Phylogenomics of Brevibacillus.</title>
        <authorList>
            <person name="Dunlap C."/>
        </authorList>
    </citation>
    <scope>NUCLEOTIDE SEQUENCE [LARGE SCALE GENOMIC DNA]</scope>
    <source>
        <strain evidence="1 2">DSM 100115</strain>
    </source>
</reference>
<proteinExistence type="predicted"/>